<organism evidence="1">
    <name type="scientific">marine sediment metagenome</name>
    <dbReference type="NCBI Taxonomy" id="412755"/>
    <lineage>
        <taxon>unclassified sequences</taxon>
        <taxon>metagenomes</taxon>
        <taxon>ecological metagenomes</taxon>
    </lineage>
</organism>
<name>A0A0F9RB97_9ZZZZ</name>
<gene>
    <name evidence="1" type="ORF">LCGC14_0994140</name>
</gene>
<evidence type="ECO:0008006" key="2">
    <source>
        <dbReference type="Google" id="ProtNLM"/>
    </source>
</evidence>
<sequence>MKVYENQQMTSWTINQIQKKMDEGRSKDDPLHASEIYGCFRKTVLNRNHEISYDPETIMMFAVGFAMQEWFLGHEPASKEVFGVLFSADQVVGKNIIEFKTTRKSVEKYAKDDKGKSDKTIPKVAFHPTEMDHWINRTRAYCAAHDINTAHILVFFLYQNAMKAWTFEFSDQELAVVKKDIVVRREELEPMVAVYKKSKIVPPISTRNNDWECEYCPFLMAVDGWKGCLKELQDDGVKISPRKKD</sequence>
<dbReference type="EMBL" id="LAZR01003798">
    <property type="protein sequence ID" value="KKN14623.1"/>
    <property type="molecule type" value="Genomic_DNA"/>
</dbReference>
<evidence type="ECO:0000313" key="1">
    <source>
        <dbReference type="EMBL" id="KKN14623.1"/>
    </source>
</evidence>
<dbReference type="AlphaFoldDB" id="A0A0F9RB97"/>
<comment type="caution">
    <text evidence="1">The sequence shown here is derived from an EMBL/GenBank/DDBJ whole genome shotgun (WGS) entry which is preliminary data.</text>
</comment>
<proteinExistence type="predicted"/>
<dbReference type="InterPro" id="IPR011604">
    <property type="entry name" value="PDDEXK-like_dom_sf"/>
</dbReference>
<dbReference type="Gene3D" id="3.90.320.10">
    <property type="match status" value="1"/>
</dbReference>
<protein>
    <recommendedName>
        <fullName evidence="2">PD-(D/E)XK endonuclease-like domain-containing protein</fullName>
    </recommendedName>
</protein>
<reference evidence="1" key="1">
    <citation type="journal article" date="2015" name="Nature">
        <title>Complex archaea that bridge the gap between prokaryotes and eukaryotes.</title>
        <authorList>
            <person name="Spang A."/>
            <person name="Saw J.H."/>
            <person name="Jorgensen S.L."/>
            <person name="Zaremba-Niedzwiedzka K."/>
            <person name="Martijn J."/>
            <person name="Lind A.E."/>
            <person name="van Eijk R."/>
            <person name="Schleper C."/>
            <person name="Guy L."/>
            <person name="Ettema T.J."/>
        </authorList>
    </citation>
    <scope>NUCLEOTIDE SEQUENCE</scope>
</reference>
<accession>A0A0F9RB97</accession>